<gene>
    <name evidence="1" type="ORF">LAESUDRAFT_315533</name>
</gene>
<evidence type="ECO:0000313" key="2">
    <source>
        <dbReference type="Proteomes" id="UP000076871"/>
    </source>
</evidence>
<sequence>MFGSRSCRSECGRTAATLILMSYLDRRWPRVISLVGAPACPLSFCRRGMFAIAAGSRSRLHGVFLSPSLLGTTSFSDSEAISALTRVKMKCYEPALPLGGSLGLPLYRPL</sequence>
<dbReference type="RefSeq" id="XP_040761758.1">
    <property type="nucleotide sequence ID" value="XM_040901975.1"/>
</dbReference>
<dbReference type="AlphaFoldDB" id="A0A165D2E5"/>
<dbReference type="EMBL" id="KV427639">
    <property type="protein sequence ID" value="KZT04018.1"/>
    <property type="molecule type" value="Genomic_DNA"/>
</dbReference>
<keyword evidence="2" id="KW-1185">Reference proteome</keyword>
<proteinExistence type="predicted"/>
<dbReference type="InParanoid" id="A0A165D2E5"/>
<accession>A0A165D2E5</accession>
<dbReference type="Proteomes" id="UP000076871">
    <property type="component" value="Unassembled WGS sequence"/>
</dbReference>
<organism evidence="1 2">
    <name type="scientific">Laetiporus sulphureus 93-53</name>
    <dbReference type="NCBI Taxonomy" id="1314785"/>
    <lineage>
        <taxon>Eukaryota</taxon>
        <taxon>Fungi</taxon>
        <taxon>Dikarya</taxon>
        <taxon>Basidiomycota</taxon>
        <taxon>Agaricomycotina</taxon>
        <taxon>Agaricomycetes</taxon>
        <taxon>Polyporales</taxon>
        <taxon>Laetiporus</taxon>
    </lineage>
</organism>
<protein>
    <submittedName>
        <fullName evidence="1">Uncharacterized protein</fullName>
    </submittedName>
</protein>
<name>A0A165D2E5_9APHY</name>
<dbReference type="GeneID" id="63819006"/>
<evidence type="ECO:0000313" key="1">
    <source>
        <dbReference type="EMBL" id="KZT04018.1"/>
    </source>
</evidence>
<reference evidence="1 2" key="1">
    <citation type="journal article" date="2016" name="Mol. Biol. Evol.">
        <title>Comparative Genomics of Early-Diverging Mushroom-Forming Fungi Provides Insights into the Origins of Lignocellulose Decay Capabilities.</title>
        <authorList>
            <person name="Nagy L.G."/>
            <person name="Riley R."/>
            <person name="Tritt A."/>
            <person name="Adam C."/>
            <person name="Daum C."/>
            <person name="Floudas D."/>
            <person name="Sun H."/>
            <person name="Yadav J.S."/>
            <person name="Pangilinan J."/>
            <person name="Larsson K.H."/>
            <person name="Matsuura K."/>
            <person name="Barry K."/>
            <person name="Labutti K."/>
            <person name="Kuo R."/>
            <person name="Ohm R.A."/>
            <person name="Bhattacharya S.S."/>
            <person name="Shirouzu T."/>
            <person name="Yoshinaga Y."/>
            <person name="Martin F.M."/>
            <person name="Grigoriev I.V."/>
            <person name="Hibbett D.S."/>
        </authorList>
    </citation>
    <scope>NUCLEOTIDE SEQUENCE [LARGE SCALE GENOMIC DNA]</scope>
    <source>
        <strain evidence="1 2">93-53</strain>
    </source>
</reference>